<dbReference type="CDD" id="cd00200">
    <property type="entry name" value="WD40"/>
    <property type="match status" value="1"/>
</dbReference>
<dbReference type="InterPro" id="IPR020472">
    <property type="entry name" value="WD40_PAC1"/>
</dbReference>
<accession>A0A0C9WJH2</accession>
<evidence type="ECO:0000256" key="1">
    <source>
        <dbReference type="ARBA" id="ARBA00022574"/>
    </source>
</evidence>
<dbReference type="GO" id="GO:1990234">
    <property type="term" value="C:transferase complex"/>
    <property type="evidence" value="ECO:0007669"/>
    <property type="project" value="UniProtKB-ARBA"/>
</dbReference>
<keyword evidence="2" id="KW-0677">Repeat</keyword>
<dbReference type="PRINTS" id="PR00320">
    <property type="entry name" value="GPROTEINBRPT"/>
</dbReference>
<dbReference type="PANTHER" id="PTHR22847">
    <property type="entry name" value="WD40 REPEAT PROTEIN"/>
    <property type="match status" value="1"/>
</dbReference>
<dbReference type="Pfam" id="PF00400">
    <property type="entry name" value="WD40"/>
    <property type="match status" value="6"/>
</dbReference>
<name>A0A0C9WJH2_9AGAR</name>
<proteinExistence type="predicted"/>
<evidence type="ECO:0000256" key="2">
    <source>
        <dbReference type="ARBA" id="ARBA00022737"/>
    </source>
</evidence>
<sequence>MSNSSPSTFVLAKDNPIDKNNEQTTKIHDNTHNADFAARDLRLPGVDLNYKTASDKTCMPCGHKLNARNLIVCIDGASNQFGDKNTNIMELYNLLSKKVEDNQRTWYNSGIGTYAQPCWKSFNYYKRVLYHKIDSAISWDFEPTILAAYRWLSDNYENDDCIFLFGFSRGAFQVRVLSAMIEKVGLIYKGNEMQIPFAYELYVDPRSAWRPKTFSHEKATVHFVGAWDTVSSEKSILPGTVEGMTHVCYFRHALALDEQRVKFLPLYAYGGSAKPLNPIPNTRGTESNGRLLKTKEVWFAGTHSDVGGGNLRNQDMNRTVSPPPLRWMVFEAGATGLRTELFKHGPRDYQDINIIKSTMIWPWVLFELCPLKRLTFTRKEDGLQGTTRMPHLGQSRKIHRGQKIHSSLVRAARSTADSYKPKAKPFNANPSFWEILRDGEKESTAYISEWLELDLYEQSKRAAEKLVDGDDTALKSLHDIFILGEVRQVVYSIVIHALHEKELTLARKDLLLRTTMDLFKNSRNDFHFKLSPLREIQPLLSDLLCHSDNAEYRRTAWDFVTIFTDFVTVIQSPKVLTSCTMSRDGTSIIARCRDRTVQIWDVETGNSVGEQSPGHDDWVRSVAFSPDGRRIIFGSDDGTVRIWAAETGSLVGEPFHGHHRCARSVVFSPNGKRIVFGSRDSTLRIWDAETGSSVGEPLRGHHDSVLCVAFSPDGTRIISGSRDSTVRIWDADTCSLVGEPLRGHHDCVWSVAFSPDGTRIVSGSSDRTVRIWDAETCSLVGEPLRGHNDCVWSVAFSPDGNRIISVSQDDSVRVWDMKALGMLNATTSGKKVVAT</sequence>
<dbReference type="InterPro" id="IPR015943">
    <property type="entry name" value="WD40/YVTN_repeat-like_dom_sf"/>
</dbReference>
<feature type="repeat" description="WD" evidence="3">
    <location>
        <begin position="576"/>
        <end position="610"/>
    </location>
</feature>
<dbReference type="Proteomes" id="UP000054477">
    <property type="component" value="Unassembled WGS sequence"/>
</dbReference>
<dbReference type="SMART" id="SM00320">
    <property type="entry name" value="WD40"/>
    <property type="match status" value="6"/>
</dbReference>
<feature type="repeat" description="WD" evidence="3">
    <location>
        <begin position="784"/>
        <end position="825"/>
    </location>
</feature>
<organism evidence="5 6">
    <name type="scientific">Laccaria amethystina LaAM-08-1</name>
    <dbReference type="NCBI Taxonomy" id="1095629"/>
    <lineage>
        <taxon>Eukaryota</taxon>
        <taxon>Fungi</taxon>
        <taxon>Dikarya</taxon>
        <taxon>Basidiomycota</taxon>
        <taxon>Agaricomycotina</taxon>
        <taxon>Agaricomycetes</taxon>
        <taxon>Agaricomycetidae</taxon>
        <taxon>Agaricales</taxon>
        <taxon>Agaricineae</taxon>
        <taxon>Hydnangiaceae</taxon>
        <taxon>Laccaria</taxon>
    </lineage>
</organism>
<feature type="repeat" description="WD" evidence="3">
    <location>
        <begin position="698"/>
        <end position="739"/>
    </location>
</feature>
<dbReference type="Pfam" id="PF09994">
    <property type="entry name" value="T6SS_Tle1-like_cat"/>
    <property type="match status" value="1"/>
</dbReference>
<dbReference type="PROSITE" id="PS00678">
    <property type="entry name" value="WD_REPEATS_1"/>
    <property type="match status" value="3"/>
</dbReference>
<protein>
    <recommendedName>
        <fullName evidence="4">T6SS Phospholipase effector Tle1-like catalytic domain-containing protein</fullName>
    </recommendedName>
</protein>
<dbReference type="OrthoDB" id="538223at2759"/>
<dbReference type="Gene3D" id="2.130.10.10">
    <property type="entry name" value="YVTN repeat-like/Quinoprotein amine dehydrogenase"/>
    <property type="match status" value="2"/>
</dbReference>
<gene>
    <name evidence="5" type="ORF">K443DRAFT_351189</name>
</gene>
<dbReference type="InterPro" id="IPR018712">
    <property type="entry name" value="Tle1-like_cat"/>
</dbReference>
<feature type="repeat" description="WD" evidence="3">
    <location>
        <begin position="741"/>
        <end position="782"/>
    </location>
</feature>
<evidence type="ECO:0000256" key="3">
    <source>
        <dbReference type="PROSITE-ProRule" id="PRU00221"/>
    </source>
</evidence>
<keyword evidence="1 3" id="KW-0853">WD repeat</keyword>
<evidence type="ECO:0000259" key="4">
    <source>
        <dbReference type="Pfam" id="PF09994"/>
    </source>
</evidence>
<dbReference type="PROSITE" id="PS50082">
    <property type="entry name" value="WD_REPEATS_2"/>
    <property type="match status" value="6"/>
</dbReference>
<dbReference type="AlphaFoldDB" id="A0A0C9WJH2"/>
<evidence type="ECO:0000313" key="6">
    <source>
        <dbReference type="Proteomes" id="UP000054477"/>
    </source>
</evidence>
<feature type="repeat" description="WD" evidence="3">
    <location>
        <begin position="655"/>
        <end position="696"/>
    </location>
</feature>
<reference evidence="5 6" key="1">
    <citation type="submission" date="2014-04" db="EMBL/GenBank/DDBJ databases">
        <authorList>
            <consortium name="DOE Joint Genome Institute"/>
            <person name="Kuo A."/>
            <person name="Kohler A."/>
            <person name="Nagy L.G."/>
            <person name="Floudas D."/>
            <person name="Copeland A."/>
            <person name="Barry K.W."/>
            <person name="Cichocki N."/>
            <person name="Veneault-Fourrey C."/>
            <person name="LaButti K."/>
            <person name="Lindquist E.A."/>
            <person name="Lipzen A."/>
            <person name="Lundell T."/>
            <person name="Morin E."/>
            <person name="Murat C."/>
            <person name="Sun H."/>
            <person name="Tunlid A."/>
            <person name="Henrissat B."/>
            <person name="Grigoriev I.V."/>
            <person name="Hibbett D.S."/>
            <person name="Martin F."/>
            <person name="Nordberg H.P."/>
            <person name="Cantor M.N."/>
            <person name="Hua S.X."/>
        </authorList>
    </citation>
    <scope>NUCLEOTIDE SEQUENCE [LARGE SCALE GENOMIC DNA]</scope>
    <source>
        <strain evidence="5 6">LaAM-08-1</strain>
    </source>
</reference>
<dbReference type="EMBL" id="KN838782">
    <property type="protein sequence ID" value="KIJ94689.1"/>
    <property type="molecule type" value="Genomic_DNA"/>
</dbReference>
<dbReference type="InterPro" id="IPR036322">
    <property type="entry name" value="WD40_repeat_dom_sf"/>
</dbReference>
<dbReference type="SUPFAM" id="SSF50978">
    <property type="entry name" value="WD40 repeat-like"/>
    <property type="match status" value="1"/>
</dbReference>
<dbReference type="PANTHER" id="PTHR22847:SF637">
    <property type="entry name" value="WD REPEAT DOMAIN 5B"/>
    <property type="match status" value="1"/>
</dbReference>
<keyword evidence="6" id="KW-1185">Reference proteome</keyword>
<reference evidence="6" key="2">
    <citation type="submission" date="2015-01" db="EMBL/GenBank/DDBJ databases">
        <title>Evolutionary Origins and Diversification of the Mycorrhizal Mutualists.</title>
        <authorList>
            <consortium name="DOE Joint Genome Institute"/>
            <consortium name="Mycorrhizal Genomics Consortium"/>
            <person name="Kohler A."/>
            <person name="Kuo A."/>
            <person name="Nagy L.G."/>
            <person name="Floudas D."/>
            <person name="Copeland A."/>
            <person name="Barry K.W."/>
            <person name="Cichocki N."/>
            <person name="Veneault-Fourrey C."/>
            <person name="LaButti K."/>
            <person name="Lindquist E.A."/>
            <person name="Lipzen A."/>
            <person name="Lundell T."/>
            <person name="Morin E."/>
            <person name="Murat C."/>
            <person name="Riley R."/>
            <person name="Ohm R."/>
            <person name="Sun H."/>
            <person name="Tunlid A."/>
            <person name="Henrissat B."/>
            <person name="Grigoriev I.V."/>
            <person name="Hibbett D.S."/>
            <person name="Martin F."/>
        </authorList>
    </citation>
    <scope>NUCLEOTIDE SEQUENCE [LARGE SCALE GENOMIC DNA]</scope>
    <source>
        <strain evidence="6">LaAM-08-1</strain>
    </source>
</reference>
<feature type="repeat" description="WD" evidence="3">
    <location>
        <begin position="612"/>
        <end position="653"/>
    </location>
</feature>
<dbReference type="InterPro" id="IPR019775">
    <property type="entry name" value="WD40_repeat_CS"/>
</dbReference>
<dbReference type="STRING" id="1095629.A0A0C9WJH2"/>
<evidence type="ECO:0000313" key="5">
    <source>
        <dbReference type="EMBL" id="KIJ94689.1"/>
    </source>
</evidence>
<feature type="domain" description="T6SS Phospholipase effector Tle1-like catalytic" evidence="4">
    <location>
        <begin position="68"/>
        <end position="329"/>
    </location>
</feature>
<dbReference type="PROSITE" id="PS50294">
    <property type="entry name" value="WD_REPEATS_REGION"/>
    <property type="match status" value="5"/>
</dbReference>
<dbReference type="HOGENOM" id="CLU_005049_4_3_1"/>
<dbReference type="InterPro" id="IPR001680">
    <property type="entry name" value="WD40_rpt"/>
</dbReference>